<dbReference type="InterPro" id="IPR036397">
    <property type="entry name" value="RNaseH_sf"/>
</dbReference>
<dbReference type="OrthoDB" id="9803913at2"/>
<evidence type="ECO:0000256" key="5">
    <source>
        <dbReference type="ARBA" id="ARBA00022840"/>
    </source>
</evidence>
<keyword evidence="4 6" id="KW-0269">Exonuclease</keyword>
<dbReference type="InterPro" id="IPR045028">
    <property type="entry name" value="DinG/Rad3-like"/>
</dbReference>
<evidence type="ECO:0000256" key="6">
    <source>
        <dbReference type="HAMAP-Rule" id="MF_02206"/>
    </source>
</evidence>
<keyword evidence="9" id="KW-0347">Helicase</keyword>
<dbReference type="Gene3D" id="3.30.420.10">
    <property type="entry name" value="Ribonuclease H-like superfamily/Ribonuclease H"/>
    <property type="match status" value="1"/>
</dbReference>
<keyword evidence="10" id="KW-1185">Reference proteome</keyword>
<dbReference type="FunFam" id="3.40.50.300:FF:000437">
    <property type="entry name" value="ATP-dependent DNA helicase DinG"/>
    <property type="match status" value="1"/>
</dbReference>
<dbReference type="NCBIfam" id="TIGR01407">
    <property type="entry name" value="dinG_rel"/>
    <property type="match status" value="1"/>
</dbReference>
<sequence>MKRFVILDLETTGVSYSKGDRIIQVAYQVIEDNETVKQFNSFIHSNKDIPSFIGTLTGISRTDLTDAPAFDEVAPEILKDLEQAYFVAHNVEFDLNFLNAALEDAGYMAFQGPVLDTVELARICFPTEESYRLVDLADKFSAVHLQPHQADSDVEATRVLFNAVMDRLKGLPEETLQHLITLSTFFKSDVTGLLETYADQTQAFGYERHRGLALKLIDTSTNSSIERNIGADESSLSFLDNEAQMSKVMTDFEIRSSQYDMMTFVENTFQNNQIGLVEAGTGTGKTLAYLIPAVIQAVKNEKPTVISTETIQLQSQMLNKEWPVIQALFPFPVRAALLKGRSHYLCLQKFENLLREDPNANYDRSIAKAQLLIWLLDTDTGDVEEVNLASTHYRFWMDVSSDGVSCTTPKCPWFSRDYYQRARKNARTADIIITNHSLLLTDIRLSHQIIPSYETLVLDEAHHLEDTATRQFGVQLDYLAVIQLINSLNEKEQHGFLSPELKKRLSNEIMSEYQEVQQTAERLYDDWNTLFIELHQYGKKGQGDKIDTPKRSKIIQKEDEHWMPVQKMAQEVDVIYRRLISTFRRILVTIEEEALDQGFLTSNERDIENLTTAFHAVEEQYSAFHDLLIIQDENHVIWLETEDKGKRHAITLRSAPVDVSDTLADELFAKNKRMILTSATMTVKSSFGFMIDRLGLEDFDVTTLQLPSPFDYEKQAALFVPTDMPMIQGTGERAYIDACAYHLYRISEVTEGRMLVLFTSYDMLRKTYYTLRNMLDESYMLIAQGVQSASRQKLTKNFQQFDRAILFGTSSFWEGVDIPGDHLSAIVMVRLPFSPPNDPVFKARSDALKDKGGNPFMHLALPQAVLRFKQGFGRLIRKSTDRGAVIVLDRRIVTTRYGHFFAKSLQGIQVREESMDIIEEQLPKWINPVKNEQKIEEEPG</sequence>
<dbReference type="InterPro" id="IPR014001">
    <property type="entry name" value="Helicase_ATP-bd"/>
</dbReference>
<evidence type="ECO:0000313" key="9">
    <source>
        <dbReference type="EMBL" id="AOM82837.1"/>
    </source>
</evidence>
<dbReference type="Gene3D" id="3.40.50.300">
    <property type="entry name" value="P-loop containing nucleotide triphosphate hydrolases"/>
    <property type="match status" value="2"/>
</dbReference>
<dbReference type="InterPro" id="IPR013520">
    <property type="entry name" value="Ribonucl_H"/>
</dbReference>
<dbReference type="GO" id="GO:0008408">
    <property type="term" value="F:3'-5' exonuclease activity"/>
    <property type="evidence" value="ECO:0007669"/>
    <property type="project" value="UniProtKB-UniRule"/>
</dbReference>
<dbReference type="InterPro" id="IPR014013">
    <property type="entry name" value="Helic_SF1/SF2_ATP-bd_DinG/Rad3"/>
</dbReference>
<keyword evidence="3 6" id="KW-0378">Hydrolase</keyword>
<dbReference type="SMART" id="SM00491">
    <property type="entry name" value="HELICc2"/>
    <property type="match status" value="1"/>
</dbReference>
<dbReference type="RefSeq" id="WP_069364877.1">
    <property type="nucleotide sequence ID" value="NZ_CP012502.1"/>
</dbReference>
<gene>
    <name evidence="6 7 9" type="primary">dinG</name>
    <name evidence="9" type="ORF">BBEV_1474</name>
</gene>
<keyword evidence="5 6" id="KW-0067">ATP-binding</keyword>
<dbReference type="Pfam" id="PF13307">
    <property type="entry name" value="Helicase_C_2"/>
    <property type="match status" value="1"/>
</dbReference>
<proteinExistence type="inferred from homology"/>
<dbReference type="GO" id="GO:0016818">
    <property type="term" value="F:hydrolase activity, acting on acid anhydrides, in phosphorus-containing anhydrides"/>
    <property type="evidence" value="ECO:0007669"/>
    <property type="project" value="InterPro"/>
</dbReference>
<organism evidence="9 10">
    <name type="scientific">Salisediminibacterium beveridgei</name>
    <dbReference type="NCBI Taxonomy" id="632773"/>
    <lineage>
        <taxon>Bacteria</taxon>
        <taxon>Bacillati</taxon>
        <taxon>Bacillota</taxon>
        <taxon>Bacilli</taxon>
        <taxon>Bacillales</taxon>
        <taxon>Bacillaceae</taxon>
        <taxon>Salisediminibacterium</taxon>
    </lineage>
</organism>
<dbReference type="SUPFAM" id="SSF53098">
    <property type="entry name" value="Ribonuclease H-like"/>
    <property type="match status" value="1"/>
</dbReference>
<dbReference type="PATRIC" id="fig|632773.3.peg.1550"/>
<dbReference type="SMART" id="SM00479">
    <property type="entry name" value="EXOIII"/>
    <property type="match status" value="1"/>
</dbReference>
<evidence type="ECO:0000256" key="4">
    <source>
        <dbReference type="ARBA" id="ARBA00022839"/>
    </source>
</evidence>
<dbReference type="NCBIfam" id="NF005981">
    <property type="entry name" value="PRK08074.1"/>
    <property type="match status" value="1"/>
</dbReference>
<dbReference type="InterPro" id="IPR006310">
    <property type="entry name" value="DinG"/>
</dbReference>
<accession>A0A1D7QV11</accession>
<dbReference type="CDD" id="cd06127">
    <property type="entry name" value="DEDDh"/>
    <property type="match status" value="1"/>
</dbReference>
<dbReference type="PANTHER" id="PTHR11472">
    <property type="entry name" value="DNA REPAIR DEAD HELICASE RAD3/XP-D SUBFAMILY MEMBER"/>
    <property type="match status" value="1"/>
</dbReference>
<dbReference type="SMART" id="SM00487">
    <property type="entry name" value="DEXDc"/>
    <property type="match status" value="1"/>
</dbReference>
<dbReference type="AlphaFoldDB" id="A0A1D7QV11"/>
<dbReference type="GO" id="GO:0006139">
    <property type="term" value="P:nucleobase-containing compound metabolic process"/>
    <property type="evidence" value="ECO:0007669"/>
    <property type="project" value="InterPro"/>
</dbReference>
<dbReference type="STRING" id="632773.BBEV_1474"/>
<protein>
    <recommendedName>
        <fullName evidence="6 7">3'-5' exonuclease DinG</fullName>
        <ecNumber evidence="6 7">3.1.-.-</ecNumber>
    </recommendedName>
</protein>
<evidence type="ECO:0000256" key="2">
    <source>
        <dbReference type="ARBA" id="ARBA00022741"/>
    </source>
</evidence>
<dbReference type="InterPro" id="IPR006555">
    <property type="entry name" value="ATP-dep_Helicase_C"/>
</dbReference>
<evidence type="ECO:0000313" key="10">
    <source>
        <dbReference type="Proteomes" id="UP000094463"/>
    </source>
</evidence>
<dbReference type="Pfam" id="PF00929">
    <property type="entry name" value="RNase_T"/>
    <property type="match status" value="1"/>
</dbReference>
<evidence type="ECO:0000256" key="3">
    <source>
        <dbReference type="ARBA" id="ARBA00022801"/>
    </source>
</evidence>
<keyword evidence="2 6" id="KW-0547">Nucleotide-binding</keyword>
<dbReference type="KEGG" id="bbev:BBEV_1474"/>
<comment type="similarity">
    <text evidence="6 7">Belongs to the helicase family. DinG subfamily. Type 2 sub-subfamily.</text>
</comment>
<reference evidence="9 10" key="1">
    <citation type="submission" date="2015-08" db="EMBL/GenBank/DDBJ databases">
        <title>The complete genome sequence of Bacillus beveridgei MLTeJB.</title>
        <authorList>
            <person name="Hanson T.E."/>
            <person name="Mesa C."/>
            <person name="Basesman S.M."/>
            <person name="Oremland R.S."/>
        </authorList>
    </citation>
    <scope>NUCLEOTIDE SEQUENCE [LARGE SCALE GENOMIC DNA]</scope>
    <source>
        <strain evidence="9 10">MLTeJB</strain>
    </source>
</reference>
<feature type="domain" description="Helicase ATP-binding" evidence="8">
    <location>
        <begin position="244"/>
        <end position="517"/>
    </location>
</feature>
<dbReference type="SUPFAM" id="SSF52540">
    <property type="entry name" value="P-loop containing nucleoside triphosphate hydrolases"/>
    <property type="match status" value="1"/>
</dbReference>
<dbReference type="GO" id="GO:0005524">
    <property type="term" value="F:ATP binding"/>
    <property type="evidence" value="ECO:0007669"/>
    <property type="project" value="UniProtKB-UniRule"/>
</dbReference>
<keyword evidence="1 6" id="KW-0540">Nuclease</keyword>
<name>A0A1D7QV11_9BACI</name>
<comment type="function">
    <text evidence="6 7">3'-5' exonuclease.</text>
</comment>
<dbReference type="GO" id="GO:0003676">
    <property type="term" value="F:nucleic acid binding"/>
    <property type="evidence" value="ECO:0007669"/>
    <property type="project" value="InterPro"/>
</dbReference>
<dbReference type="FunFam" id="3.30.420.10:FF:000045">
    <property type="entry name" value="3'-5' exonuclease DinG"/>
    <property type="match status" value="1"/>
</dbReference>
<dbReference type="HAMAP" id="MF_02206">
    <property type="entry name" value="DinG_exonucl"/>
    <property type="match status" value="1"/>
</dbReference>
<evidence type="ECO:0000256" key="7">
    <source>
        <dbReference type="RuleBase" id="RU364106"/>
    </source>
</evidence>
<dbReference type="EC" id="3.1.-.-" evidence="6 7"/>
<evidence type="ECO:0000259" key="8">
    <source>
        <dbReference type="PROSITE" id="PS51193"/>
    </source>
</evidence>
<dbReference type="Proteomes" id="UP000094463">
    <property type="component" value="Chromosome"/>
</dbReference>
<evidence type="ECO:0000256" key="1">
    <source>
        <dbReference type="ARBA" id="ARBA00022722"/>
    </source>
</evidence>
<dbReference type="PANTHER" id="PTHR11472:SF34">
    <property type="entry name" value="REGULATOR OF TELOMERE ELONGATION HELICASE 1"/>
    <property type="match status" value="1"/>
</dbReference>
<feature type="binding site" evidence="6">
    <location>
        <begin position="279"/>
        <end position="286"/>
    </location>
    <ligand>
        <name>ATP</name>
        <dbReference type="ChEBI" id="CHEBI:30616"/>
    </ligand>
</feature>
<dbReference type="InterPro" id="IPR027417">
    <property type="entry name" value="P-loop_NTPase"/>
</dbReference>
<dbReference type="GO" id="GO:0003678">
    <property type="term" value="F:DNA helicase activity"/>
    <property type="evidence" value="ECO:0007669"/>
    <property type="project" value="TreeGrafter"/>
</dbReference>
<feature type="short sequence motif" description="DEAH box" evidence="6">
    <location>
        <begin position="459"/>
        <end position="462"/>
    </location>
</feature>
<dbReference type="EMBL" id="CP012502">
    <property type="protein sequence ID" value="AOM82837.1"/>
    <property type="molecule type" value="Genomic_DNA"/>
</dbReference>
<dbReference type="InterPro" id="IPR012337">
    <property type="entry name" value="RNaseH-like_sf"/>
</dbReference>
<dbReference type="PROSITE" id="PS51193">
    <property type="entry name" value="HELICASE_ATP_BIND_2"/>
    <property type="match status" value="1"/>
</dbReference>